<name>U4LA26_PYROM</name>
<dbReference type="Proteomes" id="UP000018144">
    <property type="component" value="Unassembled WGS sequence"/>
</dbReference>
<evidence type="ECO:0000313" key="2">
    <source>
        <dbReference type="Proteomes" id="UP000018144"/>
    </source>
</evidence>
<dbReference type="EMBL" id="HF935332">
    <property type="protein sequence ID" value="CCX07034.1"/>
    <property type="molecule type" value="Genomic_DNA"/>
</dbReference>
<evidence type="ECO:0000313" key="1">
    <source>
        <dbReference type="EMBL" id="CCX07034.1"/>
    </source>
</evidence>
<proteinExistence type="predicted"/>
<dbReference type="AlphaFoldDB" id="U4LA26"/>
<accession>U4LA26</accession>
<reference evidence="1 2" key="1">
    <citation type="journal article" date="2013" name="PLoS Genet.">
        <title>The genome and development-dependent transcriptomes of Pyronema confluens: a window into fungal evolution.</title>
        <authorList>
            <person name="Traeger S."/>
            <person name="Altegoer F."/>
            <person name="Freitag M."/>
            <person name="Gabaldon T."/>
            <person name="Kempken F."/>
            <person name="Kumar A."/>
            <person name="Marcet-Houben M."/>
            <person name="Poggeler S."/>
            <person name="Stajich J.E."/>
            <person name="Nowrousian M."/>
        </authorList>
    </citation>
    <scope>NUCLEOTIDE SEQUENCE [LARGE SCALE GENOMIC DNA]</scope>
    <source>
        <strain evidence="2">CBS 100304</strain>
        <tissue evidence="1">Vegetative mycelium</tissue>
    </source>
</reference>
<keyword evidence="2" id="KW-1185">Reference proteome</keyword>
<sequence length="23" mass="2444">MSPSSTTSAFLTLNNIDVIPTSF</sequence>
<gene>
    <name evidence="1" type="ORF">PCON_06621</name>
</gene>
<organism evidence="1 2">
    <name type="scientific">Pyronema omphalodes (strain CBS 100304)</name>
    <name type="common">Pyronema confluens</name>
    <dbReference type="NCBI Taxonomy" id="1076935"/>
    <lineage>
        <taxon>Eukaryota</taxon>
        <taxon>Fungi</taxon>
        <taxon>Dikarya</taxon>
        <taxon>Ascomycota</taxon>
        <taxon>Pezizomycotina</taxon>
        <taxon>Pezizomycetes</taxon>
        <taxon>Pezizales</taxon>
        <taxon>Pyronemataceae</taxon>
        <taxon>Pyronema</taxon>
    </lineage>
</organism>
<protein>
    <submittedName>
        <fullName evidence="1">Uncharacterized protein</fullName>
    </submittedName>
</protein>